<accession>A0A949TL28</accession>
<evidence type="ECO:0000259" key="4">
    <source>
        <dbReference type="PROSITE" id="PS50995"/>
    </source>
</evidence>
<dbReference type="InterPro" id="IPR000835">
    <property type="entry name" value="HTH_MarR-typ"/>
</dbReference>
<name>A0A949TL28_9CLOT</name>
<evidence type="ECO:0000313" key="5">
    <source>
        <dbReference type="EMBL" id="MBV7274290.1"/>
    </source>
</evidence>
<evidence type="ECO:0000256" key="1">
    <source>
        <dbReference type="ARBA" id="ARBA00023015"/>
    </source>
</evidence>
<dbReference type="GO" id="GO:0003677">
    <property type="term" value="F:DNA binding"/>
    <property type="evidence" value="ECO:0007669"/>
    <property type="project" value="UniProtKB-KW"/>
</dbReference>
<proteinExistence type="predicted"/>
<dbReference type="InterPro" id="IPR023187">
    <property type="entry name" value="Tscrpt_reg_MarR-type_CS"/>
</dbReference>
<dbReference type="GO" id="GO:0003700">
    <property type="term" value="F:DNA-binding transcription factor activity"/>
    <property type="evidence" value="ECO:0007669"/>
    <property type="project" value="InterPro"/>
</dbReference>
<gene>
    <name evidence="5" type="ORF">I6U48_15400</name>
</gene>
<dbReference type="PANTHER" id="PTHR42756">
    <property type="entry name" value="TRANSCRIPTIONAL REGULATOR, MARR"/>
    <property type="match status" value="1"/>
</dbReference>
<evidence type="ECO:0000256" key="3">
    <source>
        <dbReference type="ARBA" id="ARBA00023163"/>
    </source>
</evidence>
<feature type="domain" description="HTH marR-type" evidence="4">
    <location>
        <begin position="1"/>
        <end position="137"/>
    </location>
</feature>
<keyword evidence="1" id="KW-0805">Transcription regulation</keyword>
<dbReference type="Pfam" id="PF01047">
    <property type="entry name" value="MarR"/>
    <property type="match status" value="1"/>
</dbReference>
<dbReference type="EMBL" id="JAEEGC010000072">
    <property type="protein sequence ID" value="MBV7274290.1"/>
    <property type="molecule type" value="Genomic_DNA"/>
</dbReference>
<comment type="caution">
    <text evidence="5">The sequence shown here is derived from an EMBL/GenBank/DDBJ whole genome shotgun (WGS) entry which is preliminary data.</text>
</comment>
<keyword evidence="2" id="KW-0238">DNA-binding</keyword>
<dbReference type="RefSeq" id="WP_218321353.1">
    <property type="nucleotide sequence ID" value="NZ_JAEEGC010000072.1"/>
</dbReference>
<dbReference type="AlphaFoldDB" id="A0A949TL28"/>
<dbReference type="PROSITE" id="PS01117">
    <property type="entry name" value="HTH_MARR_1"/>
    <property type="match status" value="1"/>
</dbReference>
<sequence>MDQRSLENIEIELSILLKNLTLISTYKKFGNLDRSAYLLLYSIISCESTGVKSLAEELHLDISTISRQVRVLEEKGYLYRIPDKLDRRSYFLQATDLGLIEFNECKQLKLTKLEELLKNWSTEEYQVFGALLKKYNSSLADILK</sequence>
<organism evidence="5 6">
    <name type="scientific">Clostridium thailandense</name>
    <dbReference type="NCBI Taxonomy" id="2794346"/>
    <lineage>
        <taxon>Bacteria</taxon>
        <taxon>Bacillati</taxon>
        <taxon>Bacillota</taxon>
        <taxon>Clostridia</taxon>
        <taxon>Eubacteriales</taxon>
        <taxon>Clostridiaceae</taxon>
        <taxon>Clostridium</taxon>
    </lineage>
</organism>
<dbReference type="Proteomes" id="UP000694308">
    <property type="component" value="Unassembled WGS sequence"/>
</dbReference>
<reference evidence="5" key="1">
    <citation type="submission" date="2020-12" db="EMBL/GenBank/DDBJ databases">
        <title>Clostridium thailandense sp. nov., a novel acetogenic bacterium isolated from peat land soil in Thailand.</title>
        <authorList>
            <person name="Chaikitkaew S."/>
            <person name="Birkeland N.K."/>
        </authorList>
    </citation>
    <scope>NUCLEOTIDE SEQUENCE</scope>
    <source>
        <strain evidence="5">PL3</strain>
    </source>
</reference>
<evidence type="ECO:0000313" key="6">
    <source>
        <dbReference type="Proteomes" id="UP000694308"/>
    </source>
</evidence>
<dbReference type="SMART" id="SM00347">
    <property type="entry name" value="HTH_MARR"/>
    <property type="match status" value="1"/>
</dbReference>
<dbReference type="PANTHER" id="PTHR42756:SF1">
    <property type="entry name" value="TRANSCRIPTIONAL REPRESSOR OF EMRAB OPERON"/>
    <property type="match status" value="1"/>
</dbReference>
<protein>
    <submittedName>
        <fullName evidence="5">MarR family transcriptional regulator</fullName>
    </submittedName>
</protein>
<dbReference type="PROSITE" id="PS50995">
    <property type="entry name" value="HTH_MARR_2"/>
    <property type="match status" value="1"/>
</dbReference>
<keyword evidence="3" id="KW-0804">Transcription</keyword>
<evidence type="ECO:0000256" key="2">
    <source>
        <dbReference type="ARBA" id="ARBA00023125"/>
    </source>
</evidence>
<keyword evidence="6" id="KW-1185">Reference proteome</keyword>